<feature type="compositionally biased region" description="Basic and acidic residues" evidence="3">
    <location>
        <begin position="506"/>
        <end position="517"/>
    </location>
</feature>
<dbReference type="GO" id="GO:0072542">
    <property type="term" value="F:protein phosphatase activator activity"/>
    <property type="evidence" value="ECO:0007669"/>
    <property type="project" value="TreeGrafter"/>
</dbReference>
<feature type="compositionally biased region" description="Acidic residues" evidence="3">
    <location>
        <begin position="572"/>
        <end position="581"/>
    </location>
</feature>
<sequence>MGAPEKSQANTNSMQRVKVYRLNEDGKWDDQGTGHVTVDYMERSEELGLFVIDEEDNETLLLHRISSDDIYRKQEDETFHSANSELRELPVVELSTLPLILKTVAESGIADQMRLTELILTDQEFFRKLMGLFRICEDLENVDGLHMIYKIVRGINDPEVPHVQHHRNFLKEHVVFKEAIPIKDHMVLSKIHQTYKVGYLKDVVLARVLDEATVGNLNSIIHANNAIVVSLLKDDSTFIQELFARLRSPSTSAESKRNLVYFLHEFCSLSKSLPMVQQLRLFRTDILNLFMNQDPNLLRSYVVRQEGIPLLGLLVKGMITDFGEDMHCQFLEILRSLLDSYTLSGAQRDAIIEIFYEKHLGQLIDVITVSCPLEGNAQSIDQNVAKPEILSNICELLCFCVLHHPYRIKCNFLLNNVIDKVLLVTQRREKYLVVAAVRFVRTILSRHDEHLINHIVKNNLLKPIVGAFVGNGNRYNLLNSAVLELFEFIRKCLESFGPKGSTNVSDPRKRTDERALEKEEEDYFNEDSDEEDTASASMPNTQKVQAQPQPVLSNGVAANHPPSSPRSVGLVDYDDDEDDEDYKPPPRKHPETSDEDEGTMESLRLKRKLASKDREPELAKRQRLGKNSKPKESVFAALCTTLSQAVLPNKKTASNMHTTHTADGISNSGEGKNQENEHAVSRSCADSNNSEDEDNREKEPATSRGCCDRLHGTSENRQLGGEDCPLIPPKSSPEMAVNGS</sequence>
<dbReference type="SUPFAM" id="SSF48371">
    <property type="entry name" value="ARM repeat"/>
    <property type="match status" value="1"/>
</dbReference>
<dbReference type="EMBL" id="AP019297">
    <property type="protein sequence ID" value="BBG93095.1"/>
    <property type="molecule type" value="Genomic_DNA"/>
</dbReference>
<dbReference type="InterPro" id="IPR016024">
    <property type="entry name" value="ARM-type_fold"/>
</dbReference>
<dbReference type="Pfam" id="PF04802">
    <property type="entry name" value="PP4R3"/>
    <property type="match status" value="2"/>
</dbReference>
<feature type="domain" description="Serine/threonine-protein phosphatase 4 regulatory subunit 3-like central" evidence="4">
    <location>
        <begin position="107"/>
        <end position="155"/>
    </location>
</feature>
<proteinExistence type="predicted"/>
<dbReference type="AlphaFoldDB" id="A0A4Y1QMK2"/>
<dbReference type="SUPFAM" id="SSF50729">
    <property type="entry name" value="PH domain-like"/>
    <property type="match status" value="1"/>
</dbReference>
<gene>
    <name evidence="5" type="ORF">Prudu_001006</name>
</gene>
<reference evidence="5" key="1">
    <citation type="journal article" date="2019" name="Science">
        <title>Mutation of a bHLH transcription factor allowed almond domestication.</title>
        <authorList>
            <person name="Sanchez-Perez R."/>
            <person name="Pavan S."/>
            <person name="Mazzeo R."/>
            <person name="Moldovan C."/>
            <person name="Aiese Cigliano R."/>
            <person name="Del Cueto J."/>
            <person name="Ricciardi F."/>
            <person name="Lotti C."/>
            <person name="Ricciardi L."/>
            <person name="Dicenta F."/>
            <person name="Lopez-Marques R.L."/>
            <person name="Lindberg Moller B."/>
        </authorList>
    </citation>
    <scope>NUCLEOTIDE SEQUENCE</scope>
</reference>
<feature type="compositionally biased region" description="Basic and acidic residues" evidence="3">
    <location>
        <begin position="610"/>
        <end position="620"/>
    </location>
</feature>
<evidence type="ECO:0000256" key="2">
    <source>
        <dbReference type="ARBA" id="ARBA00023242"/>
    </source>
</evidence>
<protein>
    <recommendedName>
        <fullName evidence="4">Serine/threonine-protein phosphatase 4 regulatory subunit 3-like central domain-containing protein</fullName>
    </recommendedName>
</protein>
<dbReference type="Gene3D" id="2.30.29.30">
    <property type="entry name" value="Pleckstrin-homology domain (PH domain)/Phosphotyrosine-binding domain (PTB)"/>
    <property type="match status" value="1"/>
</dbReference>
<dbReference type="InterPro" id="IPR051137">
    <property type="entry name" value="PP4R3-like"/>
</dbReference>
<feature type="compositionally biased region" description="Polar residues" evidence="3">
    <location>
        <begin position="534"/>
        <end position="552"/>
    </location>
</feature>
<name>A0A4Y1QMK2_PRUDU</name>
<evidence type="ECO:0000256" key="1">
    <source>
        <dbReference type="ARBA" id="ARBA00004123"/>
    </source>
</evidence>
<feature type="region of interest" description="Disordered" evidence="3">
    <location>
        <begin position="646"/>
        <end position="740"/>
    </location>
</feature>
<dbReference type="InterPro" id="IPR011993">
    <property type="entry name" value="PH-like_dom_sf"/>
</dbReference>
<feature type="domain" description="Serine/threonine-protein phosphatase 4 regulatory subunit 3-like central" evidence="4">
    <location>
        <begin position="278"/>
        <end position="491"/>
    </location>
</feature>
<keyword evidence="2" id="KW-0539">Nucleus</keyword>
<dbReference type="PANTHER" id="PTHR23318">
    <property type="entry name" value="ATP SYNTHASE GAMMA-RELATED"/>
    <property type="match status" value="1"/>
</dbReference>
<dbReference type="GO" id="GO:0005654">
    <property type="term" value="C:nucleoplasm"/>
    <property type="evidence" value="ECO:0007669"/>
    <property type="project" value="TreeGrafter"/>
</dbReference>
<feature type="compositionally biased region" description="Basic and acidic residues" evidence="3">
    <location>
        <begin position="582"/>
        <end position="592"/>
    </location>
</feature>
<evidence type="ECO:0000259" key="4">
    <source>
        <dbReference type="Pfam" id="PF04802"/>
    </source>
</evidence>
<organism evidence="5">
    <name type="scientific">Prunus dulcis</name>
    <name type="common">Almond</name>
    <name type="synonym">Amygdalus dulcis</name>
    <dbReference type="NCBI Taxonomy" id="3755"/>
    <lineage>
        <taxon>Eukaryota</taxon>
        <taxon>Viridiplantae</taxon>
        <taxon>Streptophyta</taxon>
        <taxon>Embryophyta</taxon>
        <taxon>Tracheophyta</taxon>
        <taxon>Spermatophyta</taxon>
        <taxon>Magnoliopsida</taxon>
        <taxon>eudicotyledons</taxon>
        <taxon>Gunneridae</taxon>
        <taxon>Pentapetalae</taxon>
        <taxon>rosids</taxon>
        <taxon>fabids</taxon>
        <taxon>Rosales</taxon>
        <taxon>Rosaceae</taxon>
        <taxon>Amygdaloideae</taxon>
        <taxon>Amygdaleae</taxon>
        <taxon>Prunus</taxon>
    </lineage>
</organism>
<comment type="subcellular location">
    <subcellularLocation>
        <location evidence="1">Nucleus</location>
    </subcellularLocation>
</comment>
<dbReference type="PANTHER" id="PTHR23318:SF0">
    <property type="entry name" value="SERINE_THREONINE-PROTEIN PHOSPHATASE 4 REGULATORY SUBUNIT 3"/>
    <property type="match status" value="1"/>
</dbReference>
<dbReference type="GO" id="GO:0030289">
    <property type="term" value="C:protein phosphatase 4 complex"/>
    <property type="evidence" value="ECO:0007669"/>
    <property type="project" value="TreeGrafter"/>
</dbReference>
<accession>A0A4Y1QMK2</accession>
<feature type="compositionally biased region" description="Polar residues" evidence="3">
    <location>
        <begin position="646"/>
        <end position="671"/>
    </location>
</feature>
<feature type="compositionally biased region" description="Acidic residues" evidence="3">
    <location>
        <begin position="518"/>
        <end position="533"/>
    </location>
</feature>
<feature type="compositionally biased region" description="Basic and acidic residues" evidence="3">
    <location>
        <begin position="695"/>
        <end position="714"/>
    </location>
</feature>
<evidence type="ECO:0000256" key="3">
    <source>
        <dbReference type="SAM" id="MobiDB-lite"/>
    </source>
</evidence>
<dbReference type="InterPro" id="IPR006887">
    <property type="entry name" value="P4R3-like_central_dom"/>
</dbReference>
<feature type="region of interest" description="Disordered" evidence="3">
    <location>
        <begin position="499"/>
        <end position="632"/>
    </location>
</feature>
<evidence type="ECO:0000313" key="5">
    <source>
        <dbReference type="EMBL" id="BBG93095.1"/>
    </source>
</evidence>